<feature type="transmembrane region" description="Helical" evidence="6">
    <location>
        <begin position="550"/>
        <end position="569"/>
    </location>
</feature>
<feature type="transmembrane region" description="Helical" evidence="6">
    <location>
        <begin position="160"/>
        <end position="178"/>
    </location>
</feature>
<dbReference type="GeneID" id="62165753"/>
<keyword evidence="4 6" id="KW-0472">Membrane</keyword>
<keyword evidence="3 6" id="KW-1133">Transmembrane helix</keyword>
<feature type="compositionally biased region" description="Basic and acidic residues" evidence="5">
    <location>
        <begin position="22"/>
        <end position="36"/>
    </location>
</feature>
<dbReference type="Proteomes" id="UP000781932">
    <property type="component" value="Unassembled WGS sequence"/>
</dbReference>
<evidence type="ECO:0000256" key="4">
    <source>
        <dbReference type="ARBA" id="ARBA00023136"/>
    </source>
</evidence>
<evidence type="ECO:0000313" key="8">
    <source>
        <dbReference type="Proteomes" id="UP000781932"/>
    </source>
</evidence>
<proteinExistence type="predicted"/>
<dbReference type="SUPFAM" id="SSF103473">
    <property type="entry name" value="MFS general substrate transporter"/>
    <property type="match status" value="2"/>
</dbReference>
<feature type="transmembrane region" description="Helical" evidence="6">
    <location>
        <begin position="63"/>
        <end position="80"/>
    </location>
</feature>
<evidence type="ECO:0000313" key="7">
    <source>
        <dbReference type="EMBL" id="KAF9872467.1"/>
    </source>
</evidence>
<gene>
    <name evidence="7" type="ORF">CkaCkLH20_09964</name>
</gene>
<dbReference type="Pfam" id="PF07690">
    <property type="entry name" value="MFS_1"/>
    <property type="match status" value="1"/>
</dbReference>
<comment type="subcellular location">
    <subcellularLocation>
        <location evidence="1">Membrane</location>
        <topology evidence="1">Multi-pass membrane protein</topology>
    </subcellularLocation>
</comment>
<dbReference type="GO" id="GO:0005886">
    <property type="term" value="C:plasma membrane"/>
    <property type="evidence" value="ECO:0007669"/>
    <property type="project" value="TreeGrafter"/>
</dbReference>
<feature type="transmembrane region" description="Helical" evidence="6">
    <location>
        <begin position="387"/>
        <end position="405"/>
    </location>
</feature>
<feature type="transmembrane region" description="Helical" evidence="6">
    <location>
        <begin position="271"/>
        <end position="296"/>
    </location>
</feature>
<dbReference type="InterPro" id="IPR036259">
    <property type="entry name" value="MFS_trans_sf"/>
</dbReference>
<evidence type="ECO:0000256" key="3">
    <source>
        <dbReference type="ARBA" id="ARBA00022989"/>
    </source>
</evidence>
<feature type="transmembrane region" description="Helical" evidence="6">
    <location>
        <begin position="225"/>
        <end position="243"/>
    </location>
</feature>
<feature type="transmembrane region" description="Helical" evidence="6">
    <location>
        <begin position="187"/>
        <end position="205"/>
    </location>
</feature>
<dbReference type="OrthoDB" id="4078873at2759"/>
<evidence type="ECO:0000256" key="5">
    <source>
        <dbReference type="SAM" id="MobiDB-lite"/>
    </source>
</evidence>
<dbReference type="PANTHER" id="PTHR23501">
    <property type="entry name" value="MAJOR FACILITATOR SUPERFAMILY"/>
    <property type="match status" value="1"/>
</dbReference>
<feature type="compositionally biased region" description="Low complexity" evidence="5">
    <location>
        <begin position="11"/>
        <end position="21"/>
    </location>
</feature>
<keyword evidence="8" id="KW-1185">Reference proteome</keyword>
<dbReference type="RefSeq" id="XP_038741928.1">
    <property type="nucleotide sequence ID" value="XM_038892679.1"/>
</dbReference>
<reference evidence="7" key="2">
    <citation type="submission" date="2020-11" db="EMBL/GenBank/DDBJ databases">
        <title>Whole genome sequencing of Colletotrichum sp.</title>
        <authorList>
            <person name="Li H."/>
        </authorList>
    </citation>
    <scope>NUCLEOTIDE SEQUENCE</scope>
    <source>
        <strain evidence="7">CkLH20</strain>
    </source>
</reference>
<feature type="transmembrane region" description="Helical" evidence="6">
    <location>
        <begin position="475"/>
        <end position="499"/>
    </location>
</feature>
<name>A0A9P6HYI9_9PEZI</name>
<keyword evidence="2 6" id="KW-0812">Transmembrane</keyword>
<protein>
    <submittedName>
        <fullName evidence="7">Siderophore iron transporter</fullName>
    </submittedName>
</protein>
<feature type="transmembrane region" description="Helical" evidence="6">
    <location>
        <begin position="131"/>
        <end position="148"/>
    </location>
</feature>
<evidence type="ECO:0000256" key="2">
    <source>
        <dbReference type="ARBA" id="ARBA00022692"/>
    </source>
</evidence>
<dbReference type="InterPro" id="IPR011701">
    <property type="entry name" value="MFS"/>
</dbReference>
<comment type="caution">
    <text evidence="7">The sequence shown here is derived from an EMBL/GenBank/DDBJ whole genome shotgun (WGS) entry which is preliminary data.</text>
</comment>
<feature type="transmembrane region" description="Helical" evidence="6">
    <location>
        <begin position="100"/>
        <end position="119"/>
    </location>
</feature>
<dbReference type="PANTHER" id="PTHR23501:SF3">
    <property type="entry name" value="MAJOR FACILITATOR SUPERFAMILY (MFS) PROFILE DOMAIN-CONTAINING PROTEIN"/>
    <property type="match status" value="1"/>
</dbReference>
<feature type="transmembrane region" description="Helical" evidence="6">
    <location>
        <begin position="308"/>
        <end position="326"/>
    </location>
</feature>
<reference evidence="7" key="1">
    <citation type="submission" date="2020-03" db="EMBL/GenBank/DDBJ databases">
        <authorList>
            <person name="He L."/>
        </authorList>
    </citation>
    <scope>NUCLEOTIDE SEQUENCE</scope>
    <source>
        <strain evidence="7">CkLH20</strain>
    </source>
</reference>
<dbReference type="AlphaFoldDB" id="A0A9P6HYI9"/>
<evidence type="ECO:0000256" key="6">
    <source>
        <dbReference type="SAM" id="Phobius"/>
    </source>
</evidence>
<evidence type="ECO:0000256" key="1">
    <source>
        <dbReference type="ARBA" id="ARBA00004141"/>
    </source>
</evidence>
<feature type="transmembrane region" description="Helical" evidence="6">
    <location>
        <begin position="438"/>
        <end position="463"/>
    </location>
</feature>
<feature type="region of interest" description="Disordered" evidence="5">
    <location>
        <begin position="1"/>
        <end position="36"/>
    </location>
</feature>
<feature type="transmembrane region" description="Helical" evidence="6">
    <location>
        <begin position="412"/>
        <end position="432"/>
    </location>
</feature>
<dbReference type="EMBL" id="JAATWM020000037">
    <property type="protein sequence ID" value="KAF9872467.1"/>
    <property type="molecule type" value="Genomic_DNA"/>
</dbReference>
<feature type="transmembrane region" description="Helical" evidence="6">
    <location>
        <begin position="346"/>
        <end position="367"/>
    </location>
</feature>
<dbReference type="GO" id="GO:0022857">
    <property type="term" value="F:transmembrane transporter activity"/>
    <property type="evidence" value="ECO:0007669"/>
    <property type="project" value="InterPro"/>
</dbReference>
<accession>A0A9P6HYI9</accession>
<sequence>MGLFSKKAPAEEQVAVEPAPLADEKSLRNTTEKSSEEDLVSKDVQAGVAKVEAITAVWTKRDLILAYTFIWLFYVVTAIQEVSIRVLTPFVTSTFQLHSLTAATSIMSTLIAGLVKLPLAKILDTWGRPQGLSMMLVSWMLGFIMMAACQNVQTYAAAQVFYAMGSQGISYCITVFIADTSSLKSRALMLSFATSPYIFLTWAAGPITENLLKKGGIGWRWGLGIWSIVAPVVICPLIGLFLWNQHKAVKRGIIEKRGSVKNISPAKIKKFLIDVDAFGILILAAGMALFLLSFSLYSYQSQGWRSPMIIAFVVIGFCLIVSFALWERFLAPVTFIPFSLLMDRTVFFGGMMFVFLFFNSAVWGSYFTSMLTVVWNTSVSQATYIGNIYRTGSCGFSIIISSLIYKTGRFKPFALFFCIPLMMLGVGLMIKFRQPDANIGFVIMTQIFVAFAGGPAVICGELAMLSPSNHQNVAVIFAILDLFGSIGSSLGSAVSAAIWTGTFKKNLQKYMPDGSPVDQVYGDIYTQLGYPVGSPERVGIQHAYGDSQRLMLITSVSVLVGALISVALWRDLNLKKIKQVRGNVV</sequence>
<organism evidence="7 8">
    <name type="scientific">Colletotrichum karsti</name>
    <dbReference type="NCBI Taxonomy" id="1095194"/>
    <lineage>
        <taxon>Eukaryota</taxon>
        <taxon>Fungi</taxon>
        <taxon>Dikarya</taxon>
        <taxon>Ascomycota</taxon>
        <taxon>Pezizomycotina</taxon>
        <taxon>Sordariomycetes</taxon>
        <taxon>Hypocreomycetidae</taxon>
        <taxon>Glomerellales</taxon>
        <taxon>Glomerellaceae</taxon>
        <taxon>Colletotrichum</taxon>
        <taxon>Colletotrichum boninense species complex</taxon>
    </lineage>
</organism>
<dbReference type="Gene3D" id="1.20.1250.20">
    <property type="entry name" value="MFS general substrate transporter like domains"/>
    <property type="match status" value="1"/>
</dbReference>